<dbReference type="Proteomes" id="UP000030185">
    <property type="component" value="Unassembled WGS sequence"/>
</dbReference>
<sequence length="108" mass="12773">MDKRYRYITSRPHHEYISLDDSDLITFHLRKIKQENTRNVNLDLTLKKEGEMNFSVLNVLGKSVFHAKKYFKTGFNTINIGVEKLERGVYYIELLFQGKSFVKKVVLD</sequence>
<evidence type="ECO:0000313" key="3">
    <source>
        <dbReference type="Proteomes" id="UP000030185"/>
    </source>
</evidence>
<dbReference type="InterPro" id="IPR026444">
    <property type="entry name" value="Secre_tail"/>
</dbReference>
<proteinExistence type="predicted"/>
<dbReference type="EMBL" id="BBLT01000001">
    <property type="protein sequence ID" value="GAL82810.1"/>
    <property type="molecule type" value="Genomic_DNA"/>
</dbReference>
<protein>
    <recommendedName>
        <fullName evidence="1">Secretion system C-terminal sorting domain-containing protein</fullName>
    </recommendedName>
</protein>
<organism evidence="2 3">
    <name type="scientific">Sporocytophaga myxococcoides</name>
    <dbReference type="NCBI Taxonomy" id="153721"/>
    <lineage>
        <taxon>Bacteria</taxon>
        <taxon>Pseudomonadati</taxon>
        <taxon>Bacteroidota</taxon>
        <taxon>Cytophagia</taxon>
        <taxon>Cytophagales</taxon>
        <taxon>Cytophagaceae</taxon>
        <taxon>Sporocytophaga</taxon>
    </lineage>
</organism>
<dbReference type="OrthoDB" id="929748at2"/>
<evidence type="ECO:0000259" key="1">
    <source>
        <dbReference type="Pfam" id="PF18962"/>
    </source>
</evidence>
<dbReference type="Pfam" id="PF18962">
    <property type="entry name" value="Por_Secre_tail"/>
    <property type="match status" value="1"/>
</dbReference>
<reference evidence="2 3" key="1">
    <citation type="submission" date="2014-09" db="EMBL/GenBank/DDBJ databases">
        <title>Sporocytophaga myxococcoides PG-01 genome sequencing.</title>
        <authorList>
            <person name="Liu L."/>
            <person name="Gao P.J."/>
            <person name="Chen G.J."/>
            <person name="Wang L.S."/>
        </authorList>
    </citation>
    <scope>NUCLEOTIDE SEQUENCE [LARGE SCALE GENOMIC DNA]</scope>
    <source>
        <strain evidence="2 3">PG-01</strain>
    </source>
</reference>
<keyword evidence="3" id="KW-1185">Reference proteome</keyword>
<dbReference type="AlphaFoldDB" id="A0A098L875"/>
<name>A0A098L875_9BACT</name>
<gene>
    <name evidence="2" type="ORF">MYP_36</name>
</gene>
<evidence type="ECO:0000313" key="2">
    <source>
        <dbReference type="EMBL" id="GAL82810.1"/>
    </source>
</evidence>
<comment type="caution">
    <text evidence="2">The sequence shown here is derived from an EMBL/GenBank/DDBJ whole genome shotgun (WGS) entry which is preliminary data.</text>
</comment>
<dbReference type="NCBIfam" id="TIGR04183">
    <property type="entry name" value="Por_Secre_tail"/>
    <property type="match status" value="1"/>
</dbReference>
<feature type="domain" description="Secretion system C-terminal sorting" evidence="1">
    <location>
        <begin position="39"/>
        <end position="106"/>
    </location>
</feature>
<dbReference type="RefSeq" id="WP_045456878.1">
    <property type="nucleotide sequence ID" value="NZ_BBLT01000001.1"/>
</dbReference>
<accession>A0A098L875</accession>